<dbReference type="Pfam" id="PF21447">
    <property type="entry name" value="Ppx-GppA_III"/>
    <property type="match status" value="1"/>
</dbReference>
<proteinExistence type="inferred from homology"/>
<keyword evidence="5" id="KW-0378">Hydrolase</keyword>
<dbReference type="InterPro" id="IPR018181">
    <property type="entry name" value="Heat_shock_70_CS"/>
</dbReference>
<dbReference type="Pfam" id="PF02541">
    <property type="entry name" value="Ppx-GppA"/>
    <property type="match status" value="1"/>
</dbReference>
<evidence type="ECO:0000259" key="10">
    <source>
        <dbReference type="Pfam" id="PF02541"/>
    </source>
</evidence>
<accession>A0A4U0FGL6</accession>
<dbReference type="Gene3D" id="3.30.420.40">
    <property type="match status" value="1"/>
</dbReference>
<dbReference type="PIRSF" id="PIRSF001267">
    <property type="entry name" value="Pyrophosphatase_GppA_Ppx"/>
    <property type="match status" value="1"/>
</dbReference>
<dbReference type="InterPro" id="IPR003695">
    <property type="entry name" value="Ppx_GppA_N"/>
</dbReference>
<dbReference type="InterPro" id="IPR030673">
    <property type="entry name" value="PyroPPase_GppA_Ppx"/>
</dbReference>
<name>A0A4U0FGL6_9BACL</name>
<dbReference type="Gene3D" id="3.30.420.150">
    <property type="entry name" value="Exopolyphosphatase. Domain 2"/>
    <property type="match status" value="1"/>
</dbReference>
<feature type="domain" description="Ppx/GppA phosphatase C-terminal" evidence="11">
    <location>
        <begin position="322"/>
        <end position="478"/>
    </location>
</feature>
<dbReference type="PROSITE" id="PS00329">
    <property type="entry name" value="HSP70_2"/>
    <property type="match status" value="1"/>
</dbReference>
<gene>
    <name evidence="12" type="ORF">E5161_01755</name>
</gene>
<dbReference type="RefSeq" id="WP_136775866.1">
    <property type="nucleotide sequence ID" value="NZ_SUPK01000001.1"/>
</dbReference>
<evidence type="ECO:0000256" key="4">
    <source>
        <dbReference type="ARBA" id="ARBA00017249"/>
    </source>
</evidence>
<dbReference type="Gene3D" id="1.10.3210.10">
    <property type="entry name" value="Hypothetical protein af1432"/>
    <property type="match status" value="1"/>
</dbReference>
<evidence type="ECO:0000313" key="13">
    <source>
        <dbReference type="Proteomes" id="UP000309673"/>
    </source>
</evidence>
<keyword evidence="13" id="KW-1185">Reference proteome</keyword>
<evidence type="ECO:0000256" key="5">
    <source>
        <dbReference type="ARBA" id="ARBA00022801"/>
    </source>
</evidence>
<dbReference type="SUPFAM" id="SSF109604">
    <property type="entry name" value="HD-domain/PDEase-like"/>
    <property type="match status" value="1"/>
</dbReference>
<protein>
    <recommendedName>
        <fullName evidence="3">Chaperone protein DnaK</fullName>
    </recommendedName>
    <alternativeName>
        <fullName evidence="4">Chaperone protein dnaK</fullName>
    </alternativeName>
    <alternativeName>
        <fullName evidence="9">HSP70</fullName>
    </alternativeName>
    <alternativeName>
        <fullName evidence="8">Heat shock 70 kDa protein</fullName>
    </alternativeName>
    <alternativeName>
        <fullName evidence="7">Heat shock protein 70</fullName>
    </alternativeName>
</protein>
<evidence type="ECO:0000256" key="2">
    <source>
        <dbReference type="ARBA" id="ARBA00007381"/>
    </source>
</evidence>
<comment type="similarity">
    <text evidence="1">Belongs to the GppA/Ppx family.</text>
</comment>
<sequence length="510" mass="56339">MSTSEVTGIIDIGSNTVRLTVYKINDKGAYKAIDQGRWPARLSQRLSATGNLSQDAIMELSQVLLNFIRICEKHRAATIRAVATAAIRQSVNRDDIVKYLFDTTGIQVEILSGADEARIGSIAMLGSLPISDGYVVDIGGGSTEVSLLHNRRLSSVISLPIGSVNTSVRFAAGENPVSPSVLSNIQSEIRRLLSKQKWIRMNPDLPLIGLGGTVRALAKVHKSQSGYPFPLLHGYQLSESQISDTLEQLARIPAEKRRKLSGISKDRADVIVPGLALLLGVFRQTSASQLTVCGAGLRDGLFYETCLPHLRWDSEDQVLEESLRNLKALYQTAPEDHLRQVSKLSLVLFDRLVALHQLPAFSRQMLDAAAQLYRIGGVIDFNNIADHTFYILLHNNLKGLSHRHMLITAGIASFRGTNQLRQKLKPYRSLLLDGDYELITKLGALLQLSSALDRSESQAITKMDVAVAGRRLEMTVEAQHPLPLEQMEVKALMKDFKKIWGLDPILKLEI</sequence>
<dbReference type="EMBL" id="SUPK01000001">
    <property type="protein sequence ID" value="TJY44146.1"/>
    <property type="molecule type" value="Genomic_DNA"/>
</dbReference>
<dbReference type="OrthoDB" id="9807195at2"/>
<feature type="domain" description="Ppx/GppA phosphatase N-terminal" evidence="10">
    <location>
        <begin position="30"/>
        <end position="307"/>
    </location>
</feature>
<evidence type="ECO:0000256" key="1">
    <source>
        <dbReference type="ARBA" id="ARBA00007125"/>
    </source>
</evidence>
<evidence type="ECO:0000259" key="11">
    <source>
        <dbReference type="Pfam" id="PF21447"/>
    </source>
</evidence>
<evidence type="ECO:0000256" key="7">
    <source>
        <dbReference type="ARBA" id="ARBA00030019"/>
    </source>
</evidence>
<dbReference type="InterPro" id="IPR048950">
    <property type="entry name" value="Ppx_GppA_C"/>
</dbReference>
<dbReference type="Proteomes" id="UP000309673">
    <property type="component" value="Unassembled WGS sequence"/>
</dbReference>
<evidence type="ECO:0000256" key="9">
    <source>
        <dbReference type="ARBA" id="ARBA00033103"/>
    </source>
</evidence>
<evidence type="ECO:0000256" key="6">
    <source>
        <dbReference type="ARBA" id="ARBA00023016"/>
    </source>
</evidence>
<dbReference type="InterPro" id="IPR050273">
    <property type="entry name" value="GppA/Ppx_hydrolase"/>
</dbReference>
<dbReference type="GO" id="GO:0016787">
    <property type="term" value="F:hydrolase activity"/>
    <property type="evidence" value="ECO:0007669"/>
    <property type="project" value="UniProtKB-KW"/>
</dbReference>
<evidence type="ECO:0000313" key="12">
    <source>
        <dbReference type="EMBL" id="TJY44146.1"/>
    </source>
</evidence>
<dbReference type="CDD" id="cd24052">
    <property type="entry name" value="ASKHA_NBD_HpPPX-GppA-like"/>
    <property type="match status" value="1"/>
</dbReference>
<reference evidence="12 13" key="1">
    <citation type="submission" date="2019-04" db="EMBL/GenBank/DDBJ databases">
        <title>Cohnella sp. nov., isolated from soil.</title>
        <authorList>
            <person name="Kim W."/>
        </authorList>
    </citation>
    <scope>NUCLEOTIDE SEQUENCE [LARGE SCALE GENOMIC DNA]</scope>
    <source>
        <strain evidence="12 13">CAU 1483</strain>
    </source>
</reference>
<dbReference type="GO" id="GO:0006357">
    <property type="term" value="P:regulation of transcription by RNA polymerase II"/>
    <property type="evidence" value="ECO:0007669"/>
    <property type="project" value="TreeGrafter"/>
</dbReference>
<organism evidence="12 13">
    <name type="scientific">Cohnella pontilimi</name>
    <dbReference type="NCBI Taxonomy" id="2564100"/>
    <lineage>
        <taxon>Bacteria</taxon>
        <taxon>Bacillati</taxon>
        <taxon>Bacillota</taxon>
        <taxon>Bacilli</taxon>
        <taxon>Bacillales</taxon>
        <taxon>Paenibacillaceae</taxon>
        <taxon>Cohnella</taxon>
    </lineage>
</organism>
<dbReference type="InterPro" id="IPR043129">
    <property type="entry name" value="ATPase_NBD"/>
</dbReference>
<keyword evidence="6" id="KW-0346">Stress response</keyword>
<evidence type="ECO:0000256" key="8">
    <source>
        <dbReference type="ARBA" id="ARBA00030945"/>
    </source>
</evidence>
<dbReference type="PANTHER" id="PTHR30005">
    <property type="entry name" value="EXOPOLYPHOSPHATASE"/>
    <property type="match status" value="1"/>
</dbReference>
<comment type="caution">
    <text evidence="12">The sequence shown here is derived from an EMBL/GenBank/DDBJ whole genome shotgun (WGS) entry which is preliminary data.</text>
</comment>
<dbReference type="PANTHER" id="PTHR30005:SF0">
    <property type="entry name" value="RETROGRADE REGULATION PROTEIN 2"/>
    <property type="match status" value="1"/>
</dbReference>
<evidence type="ECO:0000256" key="3">
    <source>
        <dbReference type="ARBA" id="ARBA00014415"/>
    </source>
</evidence>
<dbReference type="AlphaFoldDB" id="A0A4U0FGL6"/>
<dbReference type="SUPFAM" id="SSF53067">
    <property type="entry name" value="Actin-like ATPase domain"/>
    <property type="match status" value="2"/>
</dbReference>
<comment type="similarity">
    <text evidence="2">Belongs to the heat shock protein 70 family.</text>
</comment>